<evidence type="ECO:0000313" key="3">
    <source>
        <dbReference type="Proteomes" id="UP001342314"/>
    </source>
</evidence>
<organism evidence="2 3">
    <name type="scientific">Rhodotorula paludigena</name>
    <dbReference type="NCBI Taxonomy" id="86838"/>
    <lineage>
        <taxon>Eukaryota</taxon>
        <taxon>Fungi</taxon>
        <taxon>Dikarya</taxon>
        <taxon>Basidiomycota</taxon>
        <taxon>Pucciniomycotina</taxon>
        <taxon>Microbotryomycetes</taxon>
        <taxon>Sporidiobolales</taxon>
        <taxon>Sporidiobolaceae</taxon>
        <taxon>Rhodotorula</taxon>
    </lineage>
</organism>
<protein>
    <submittedName>
        <fullName evidence="2">Uncharacterized protein</fullName>
    </submittedName>
</protein>
<reference evidence="2 3" key="1">
    <citation type="submission" date="2021-12" db="EMBL/GenBank/DDBJ databases">
        <title>High titer production of polyol ester of fatty acids by Rhodotorula paludigena BS15 towards product separation-free biomass refinery.</title>
        <authorList>
            <person name="Mano J."/>
            <person name="Ono H."/>
            <person name="Tanaka T."/>
            <person name="Naito K."/>
            <person name="Sushida H."/>
            <person name="Ike M."/>
            <person name="Tokuyasu K."/>
            <person name="Kitaoka M."/>
        </authorList>
    </citation>
    <scope>NUCLEOTIDE SEQUENCE [LARGE SCALE GENOMIC DNA]</scope>
    <source>
        <strain evidence="2 3">BS15</strain>
    </source>
</reference>
<evidence type="ECO:0000313" key="2">
    <source>
        <dbReference type="EMBL" id="GJN93797.1"/>
    </source>
</evidence>
<dbReference type="Proteomes" id="UP001342314">
    <property type="component" value="Unassembled WGS sequence"/>
</dbReference>
<comment type="caution">
    <text evidence="2">The sequence shown here is derived from an EMBL/GenBank/DDBJ whole genome shotgun (WGS) entry which is preliminary data.</text>
</comment>
<evidence type="ECO:0000256" key="1">
    <source>
        <dbReference type="SAM" id="MobiDB-lite"/>
    </source>
</evidence>
<gene>
    <name evidence="2" type="ORF">Rhopal_006855-T1</name>
</gene>
<dbReference type="AlphaFoldDB" id="A0AAV5GWE3"/>
<proteinExistence type="predicted"/>
<keyword evidence="3" id="KW-1185">Reference proteome</keyword>
<dbReference type="EMBL" id="BQKY01000015">
    <property type="protein sequence ID" value="GJN93797.1"/>
    <property type="molecule type" value="Genomic_DNA"/>
</dbReference>
<accession>A0AAV5GWE3</accession>
<sequence length="377" mass="42401">MCKAGTGGRTKNPRVLPNFCCGTCISTWVRSPIPAIFHVRLVNRSPVFLSSPSILTKVEVQGRFFDVAVGWLLFFDILKAVYADPAHPRLHLVVLHDFAEKHGSIACLELRDFLDGLQADDENLAQLFSVEDNRIVLQQAVRDTDLEGFVRSAGSNLDRIVSRILDRRLHEDYDARPKSKEAKAELESTAFWTHQRVILLAEEVAAMAKEDEGAEESRRNAEDSAAVPGPSPLTALLLKHLQQDTIALQLASELNGLPSSLTEAWETRITLQDSHVDVTIGWLLFFDILKPLYPDPNVPPWQHPKSRLNLAILHDLSMKHGHLVRINLTDFEADLRRDSANVAQFFSEQEHRAILQRAVHDTDLRDFRSGRISAACF</sequence>
<feature type="region of interest" description="Disordered" evidence="1">
    <location>
        <begin position="209"/>
        <end position="228"/>
    </location>
</feature>
<name>A0AAV5GWE3_9BASI</name>
<feature type="compositionally biased region" description="Basic and acidic residues" evidence="1">
    <location>
        <begin position="209"/>
        <end position="222"/>
    </location>
</feature>